<feature type="transmembrane region" description="Helical" evidence="1">
    <location>
        <begin position="284"/>
        <end position="304"/>
    </location>
</feature>
<keyword evidence="4" id="KW-1185">Reference proteome</keyword>
<accession>A0A4U3LI54</accession>
<evidence type="ECO:0000313" key="4">
    <source>
        <dbReference type="Proteomes" id="UP000305836"/>
    </source>
</evidence>
<reference evidence="3 4" key="1">
    <citation type="submission" date="2019-04" db="EMBL/GenBank/DDBJ databases">
        <title>Kribbella sp. NEAU-THZ 27 nov., a novel actinomycete isolated from soil.</title>
        <authorList>
            <person name="Duan L."/>
        </authorList>
    </citation>
    <scope>NUCLEOTIDE SEQUENCE [LARGE SCALE GENOMIC DNA]</scope>
    <source>
        <strain evidence="4">NEAU-THZ27</strain>
    </source>
</reference>
<dbReference type="EMBL" id="SZPZ01000005">
    <property type="protein sequence ID" value="TKK75295.1"/>
    <property type="molecule type" value="Genomic_DNA"/>
</dbReference>
<protein>
    <submittedName>
        <fullName evidence="3">DUF916 domain-containing protein</fullName>
    </submittedName>
</protein>
<dbReference type="RefSeq" id="WP_137258154.1">
    <property type="nucleotide sequence ID" value="NZ_JBHSPQ010000005.1"/>
</dbReference>
<evidence type="ECO:0000313" key="3">
    <source>
        <dbReference type="EMBL" id="TKK75295.1"/>
    </source>
</evidence>
<evidence type="ECO:0000256" key="1">
    <source>
        <dbReference type="SAM" id="Phobius"/>
    </source>
</evidence>
<sequence length="319" mass="32881">MRGLLATLLAAVGVMTGAGTAVAADDVPWSVSTAANSFGSDRQNYSYTVDPGGEVQDALVVANSSKTPLTLGVYAADGFTTDDGRLDLLTDDAKSTGVGTWVHTPSAQVTIQPGKSLQVPFTLAVPAGATPGDHLGGIVTSLKQSGDVDRRLAIRIRVRVSGALEPSVSVDDVKIHYSGTAVPFAKADATVTYTIRNTGNAILAARPSTSLVGLFGAGRVGSAHVDDTPQLLPGESWKVSAKVDGVRPLIRETGTVTLLPLLTDAAGSTGTLDTVTATAHAWSIPWAALLVLVVLCLAVVVLVTSRRVRRARTSHPEAA</sequence>
<dbReference type="OrthoDB" id="4336304at2"/>
<gene>
    <name evidence="3" type="ORF">FDA38_33310</name>
</gene>
<evidence type="ECO:0000256" key="2">
    <source>
        <dbReference type="SAM" id="SignalP"/>
    </source>
</evidence>
<keyword evidence="1" id="KW-0812">Transmembrane</keyword>
<keyword evidence="1" id="KW-0472">Membrane</keyword>
<keyword evidence="2" id="KW-0732">Signal</keyword>
<proteinExistence type="predicted"/>
<comment type="caution">
    <text evidence="3">The sequence shown here is derived from an EMBL/GenBank/DDBJ whole genome shotgun (WGS) entry which is preliminary data.</text>
</comment>
<keyword evidence="1" id="KW-1133">Transmembrane helix</keyword>
<feature type="signal peptide" evidence="2">
    <location>
        <begin position="1"/>
        <end position="23"/>
    </location>
</feature>
<organism evidence="3 4">
    <name type="scientific">Kribbella jiaozuonensis</name>
    <dbReference type="NCBI Taxonomy" id="2575441"/>
    <lineage>
        <taxon>Bacteria</taxon>
        <taxon>Bacillati</taxon>
        <taxon>Actinomycetota</taxon>
        <taxon>Actinomycetes</taxon>
        <taxon>Propionibacteriales</taxon>
        <taxon>Kribbellaceae</taxon>
        <taxon>Kribbella</taxon>
    </lineage>
</organism>
<dbReference type="Proteomes" id="UP000305836">
    <property type="component" value="Unassembled WGS sequence"/>
</dbReference>
<feature type="chain" id="PRO_5020719761" evidence="2">
    <location>
        <begin position="24"/>
        <end position="319"/>
    </location>
</feature>
<name>A0A4U3LI54_9ACTN</name>
<dbReference type="AlphaFoldDB" id="A0A4U3LI54"/>